<accession>A0A9X2IM48</accession>
<dbReference type="RefSeq" id="WP_251222337.1">
    <property type="nucleotide sequence ID" value="NZ_JAMBOL010000003.1"/>
</dbReference>
<keyword evidence="2" id="KW-1185">Reference proteome</keyword>
<organism evidence="1 2">
    <name type="scientific">Halalkalibacter oceani</name>
    <dbReference type="NCBI Taxonomy" id="1653776"/>
    <lineage>
        <taxon>Bacteria</taxon>
        <taxon>Bacillati</taxon>
        <taxon>Bacillota</taxon>
        <taxon>Bacilli</taxon>
        <taxon>Bacillales</taxon>
        <taxon>Bacillaceae</taxon>
        <taxon>Halalkalibacter</taxon>
    </lineage>
</organism>
<protein>
    <submittedName>
        <fullName evidence="1">Uncharacterized protein</fullName>
    </submittedName>
</protein>
<proteinExistence type="predicted"/>
<gene>
    <name evidence="1" type="ORF">M3202_05470</name>
</gene>
<evidence type="ECO:0000313" key="1">
    <source>
        <dbReference type="EMBL" id="MCM3713524.1"/>
    </source>
</evidence>
<reference evidence="1" key="1">
    <citation type="submission" date="2022-05" db="EMBL/GenBank/DDBJ databases">
        <title>Comparative Genomics of Spacecraft Associated Microbes.</title>
        <authorList>
            <person name="Tran M.T."/>
            <person name="Wright A."/>
            <person name="Seuylemezian A."/>
            <person name="Eisen J."/>
            <person name="Coil D."/>
        </authorList>
    </citation>
    <scope>NUCLEOTIDE SEQUENCE</scope>
    <source>
        <strain evidence="1">214.1.1</strain>
    </source>
</reference>
<sequence length="305" mass="36050">MQASWMTKIQDFFTPSHKKPVDEHILRDRTTRKLIEDTEELLMRMTQNAPPSNKKRTIRRKTKEWTIKVKVNHTFITVMMFDQKHSPAPIKKRIVITCFRKYMKAKDGVGVCKEASIRYMKDGRVQTRSVRESPVLHTLFYRIHHLDLAFANEQVTTGTTSQAILANQQQLLKTATGTDVALLVEEAKRYIDTVKQFTVDPTIENRLERLIHQAHKIQDDFELLDFEERHTVRRMFREDIPSLLHTFLSLSVKHQLEQKEKVFVALSKMELTLIDYADRLERLRVERMDYLLKLQSLRYERPSQG</sequence>
<evidence type="ECO:0000313" key="2">
    <source>
        <dbReference type="Proteomes" id="UP001139179"/>
    </source>
</evidence>
<dbReference type="Proteomes" id="UP001139179">
    <property type="component" value="Unassembled WGS sequence"/>
</dbReference>
<comment type="caution">
    <text evidence="1">The sequence shown here is derived from an EMBL/GenBank/DDBJ whole genome shotgun (WGS) entry which is preliminary data.</text>
</comment>
<dbReference type="EMBL" id="JAMBOL010000003">
    <property type="protein sequence ID" value="MCM3713524.1"/>
    <property type="molecule type" value="Genomic_DNA"/>
</dbReference>
<name>A0A9X2IM48_9BACI</name>
<dbReference type="AlphaFoldDB" id="A0A9X2IM48"/>